<protein>
    <submittedName>
        <fullName evidence="5">Putative cytochrome P450 monooxygenase</fullName>
    </submittedName>
</protein>
<dbReference type="PANTHER" id="PTHR24305:SF166">
    <property type="entry name" value="CYTOCHROME P450 12A4, MITOCHONDRIAL-RELATED"/>
    <property type="match status" value="1"/>
</dbReference>
<dbReference type="Pfam" id="PF00067">
    <property type="entry name" value="p450"/>
    <property type="match status" value="1"/>
</dbReference>
<dbReference type="InterPro" id="IPR050121">
    <property type="entry name" value="Cytochrome_P450_monoxygenase"/>
</dbReference>
<keyword evidence="4" id="KW-0349">Heme</keyword>
<dbReference type="SUPFAM" id="SSF48264">
    <property type="entry name" value="Cytochrome P450"/>
    <property type="match status" value="1"/>
</dbReference>
<dbReference type="Gene3D" id="1.10.630.10">
    <property type="entry name" value="Cytochrome P450"/>
    <property type="match status" value="1"/>
</dbReference>
<evidence type="ECO:0000256" key="4">
    <source>
        <dbReference type="PIRSR" id="PIRSR602401-1"/>
    </source>
</evidence>
<dbReference type="PRINTS" id="PR00385">
    <property type="entry name" value="P450"/>
</dbReference>
<dbReference type="GO" id="GO:0005506">
    <property type="term" value="F:iron ion binding"/>
    <property type="evidence" value="ECO:0007669"/>
    <property type="project" value="InterPro"/>
</dbReference>
<dbReference type="GO" id="GO:0016705">
    <property type="term" value="F:oxidoreductase activity, acting on paired donors, with incorporation or reduction of molecular oxygen"/>
    <property type="evidence" value="ECO:0007669"/>
    <property type="project" value="InterPro"/>
</dbReference>
<keyword evidence="4" id="KW-0408">Iron</keyword>
<keyword evidence="2" id="KW-0560">Oxidoreductase</keyword>
<reference evidence="5 6" key="1">
    <citation type="submission" date="2017-12" db="EMBL/GenBank/DDBJ databases">
        <authorList>
            <consortium name="DOE Joint Genome Institute"/>
            <person name="Haridas S."/>
            <person name="Kjaerbolling I."/>
            <person name="Vesth T.C."/>
            <person name="Frisvad J.C."/>
            <person name="Nybo J.L."/>
            <person name="Theobald S."/>
            <person name="Kuo A."/>
            <person name="Bowyer P."/>
            <person name="Matsuda Y."/>
            <person name="Mondo S."/>
            <person name="Lyhne E.K."/>
            <person name="Kogle M.E."/>
            <person name="Clum A."/>
            <person name="Lipzen A."/>
            <person name="Salamov A."/>
            <person name="Ngan C.Y."/>
            <person name="Daum C."/>
            <person name="Chiniquy J."/>
            <person name="Barry K."/>
            <person name="LaButti K."/>
            <person name="Simmons B.A."/>
            <person name="Magnuson J.K."/>
            <person name="Mortensen U.H."/>
            <person name="Larsen T.O."/>
            <person name="Grigoriev I.V."/>
            <person name="Baker S.E."/>
            <person name="Andersen M.R."/>
            <person name="Nordberg H.P."/>
            <person name="Cantor M.N."/>
            <person name="Hua S.X."/>
        </authorList>
    </citation>
    <scope>NUCLEOTIDE SEQUENCE [LARGE SCALE GENOMIC DNA]</scope>
    <source>
        <strain evidence="5 6">CBS 102.13</strain>
    </source>
</reference>
<dbReference type="CDD" id="cd11070">
    <property type="entry name" value="CYP56-like"/>
    <property type="match status" value="1"/>
</dbReference>
<dbReference type="PANTHER" id="PTHR24305">
    <property type="entry name" value="CYTOCHROME P450"/>
    <property type="match status" value="1"/>
</dbReference>
<dbReference type="InterPro" id="IPR002401">
    <property type="entry name" value="Cyt_P450_E_grp-I"/>
</dbReference>
<dbReference type="EMBL" id="KZ559142">
    <property type="protein sequence ID" value="PLB37571.1"/>
    <property type="molecule type" value="Genomic_DNA"/>
</dbReference>
<dbReference type="GO" id="GO:0004497">
    <property type="term" value="F:monooxygenase activity"/>
    <property type="evidence" value="ECO:0007669"/>
    <property type="project" value="UniProtKB-KW"/>
</dbReference>
<keyword evidence="4" id="KW-0479">Metal-binding</keyword>
<dbReference type="GeneID" id="36522310"/>
<dbReference type="InterPro" id="IPR001128">
    <property type="entry name" value="Cyt_P450"/>
</dbReference>
<evidence type="ECO:0000256" key="2">
    <source>
        <dbReference type="ARBA" id="ARBA00023002"/>
    </source>
</evidence>
<keyword evidence="3 5" id="KW-0503">Monooxygenase</keyword>
<evidence type="ECO:0000313" key="5">
    <source>
        <dbReference type="EMBL" id="PLB37571.1"/>
    </source>
</evidence>
<dbReference type="PRINTS" id="PR00463">
    <property type="entry name" value="EP450I"/>
</dbReference>
<dbReference type="GO" id="GO:0020037">
    <property type="term" value="F:heme binding"/>
    <property type="evidence" value="ECO:0007669"/>
    <property type="project" value="InterPro"/>
</dbReference>
<name>A0A2I2FAB2_ASPCN</name>
<evidence type="ECO:0000256" key="1">
    <source>
        <dbReference type="ARBA" id="ARBA00010617"/>
    </source>
</evidence>
<dbReference type="InterPro" id="IPR036396">
    <property type="entry name" value="Cyt_P450_sf"/>
</dbReference>
<dbReference type="AlphaFoldDB" id="A0A2I2FAB2"/>
<dbReference type="RefSeq" id="XP_024671583.1">
    <property type="nucleotide sequence ID" value="XM_024815150.1"/>
</dbReference>
<evidence type="ECO:0000313" key="6">
    <source>
        <dbReference type="Proteomes" id="UP000234585"/>
    </source>
</evidence>
<dbReference type="OrthoDB" id="1470350at2759"/>
<keyword evidence="6" id="KW-1185">Reference proteome</keyword>
<sequence length="597" mass="67093">MIWTTAILCLLAWSTLNFIQKLHRNVRIAQRTGLPYVVFPLKSTGVIVSILFTTKWARYIVDQCLPGWLADAVNDNTFDKRWTGKNRQSKRRGSVHVVVNPDGVMCRVGDAEVAAYVFNARQDFPKPTWMYDVLGLYGPNLVTCEDTEWARHRRHTATAFNEKNNALVWTQSIRQTTEMIEHWRDRTSPADASIDAVTVRTSREDILKFTLNIFSSAGFGVHMPFKPVPQEAATAPDDIFKDTVPPAPGFDYTFRGVVAYMNTHLKAVLAANMVLPAWTPRALVPFFKQEFAAYRDLGAYLHKLVARGEAARVVGDRESKSDLLQGMLAARDYARRAGPAERGSKDVGFSDSEVVGNAFIFIVAGHETVATTLRYALVLLALNQDAQDWLYEGIVEATQDASSDPASWDYADMFPKLVAPLCIMLETMRLYPPVTSIPKWTGNTPSRLVHGDKTYVLPPKVSVTLDANALHYSEEYWGNDVRDFHPQRWDARNKDSFLAQNADLPGLSVPGLEYRSVHKPVRGAYIPFSDGFRACLGKKFAQVEFVVAMAVLFGRYRVELEDNTVKGRMDAERVLGESLTVLTLAMQESVPLRFVRR</sequence>
<feature type="binding site" description="axial binding residue" evidence="4">
    <location>
        <position position="535"/>
    </location>
    <ligand>
        <name>heme</name>
        <dbReference type="ChEBI" id="CHEBI:30413"/>
    </ligand>
    <ligandPart>
        <name>Fe</name>
        <dbReference type="ChEBI" id="CHEBI:18248"/>
    </ligandPart>
</feature>
<organism evidence="5 6">
    <name type="scientific">Aspergillus candidus</name>
    <dbReference type="NCBI Taxonomy" id="41067"/>
    <lineage>
        <taxon>Eukaryota</taxon>
        <taxon>Fungi</taxon>
        <taxon>Dikarya</taxon>
        <taxon>Ascomycota</taxon>
        <taxon>Pezizomycotina</taxon>
        <taxon>Eurotiomycetes</taxon>
        <taxon>Eurotiomycetidae</taxon>
        <taxon>Eurotiales</taxon>
        <taxon>Aspergillaceae</taxon>
        <taxon>Aspergillus</taxon>
        <taxon>Aspergillus subgen. Circumdati</taxon>
    </lineage>
</organism>
<accession>A0A2I2FAB2</accession>
<dbReference type="Proteomes" id="UP000234585">
    <property type="component" value="Unassembled WGS sequence"/>
</dbReference>
<proteinExistence type="inferred from homology"/>
<comment type="similarity">
    <text evidence="1">Belongs to the cytochrome P450 family.</text>
</comment>
<evidence type="ECO:0000256" key="3">
    <source>
        <dbReference type="ARBA" id="ARBA00023033"/>
    </source>
</evidence>
<gene>
    <name evidence="5" type="ORF">BDW47DRAFT_117972</name>
</gene>
<dbReference type="STRING" id="41067.A0A2I2FAB2"/>
<comment type="cofactor">
    <cofactor evidence="4">
        <name>heme</name>
        <dbReference type="ChEBI" id="CHEBI:30413"/>
    </cofactor>
</comment>